<keyword evidence="5" id="KW-1185">Reference proteome</keyword>
<accession>F8AWF1</accession>
<dbReference type="PANTHER" id="PTHR31350">
    <property type="entry name" value="SI:DKEY-261L7.2"/>
    <property type="match status" value="1"/>
</dbReference>
<comment type="similarity">
    <text evidence="1">Belongs to the UPF0162 family.</text>
</comment>
<evidence type="ECO:0000259" key="3">
    <source>
        <dbReference type="Pfam" id="PF13369"/>
    </source>
</evidence>
<dbReference type="AlphaFoldDB" id="F8AWF1"/>
<dbReference type="Pfam" id="PF13369">
    <property type="entry name" value="Transglut_core2"/>
    <property type="match status" value="1"/>
</dbReference>
<dbReference type="HOGENOM" id="CLU_063810_1_0_11"/>
<dbReference type="STRING" id="656024.FsymDg_0840"/>
<reference evidence="4 5" key="1">
    <citation type="submission" date="2011-05" db="EMBL/GenBank/DDBJ databases">
        <title>Complete sequence of chromosome of Frankia symbiont of Datisca glomerata.</title>
        <authorList>
            <consortium name="US DOE Joint Genome Institute"/>
            <person name="Lucas S."/>
            <person name="Han J."/>
            <person name="Lapidus A."/>
            <person name="Cheng J.-F."/>
            <person name="Goodwin L."/>
            <person name="Pitluck S."/>
            <person name="Peters L."/>
            <person name="Mikhailova N."/>
            <person name="Chertkov O."/>
            <person name="Teshima H."/>
            <person name="Han C."/>
            <person name="Tapia R."/>
            <person name="Land M."/>
            <person name="Hauser L."/>
            <person name="Kyrpides N."/>
            <person name="Ivanova N."/>
            <person name="Pagani I."/>
            <person name="Berry A."/>
            <person name="Pawlowski K."/>
            <person name="Persson T."/>
            <person name="Vanden Heuvel B."/>
            <person name="Benson D."/>
            <person name="Woyke T."/>
        </authorList>
    </citation>
    <scope>NUCLEOTIDE SEQUENCE [LARGE SCALE GENOMIC DNA]</scope>
    <source>
        <strain evidence="5">4085684</strain>
    </source>
</reference>
<evidence type="ECO:0000313" key="5">
    <source>
        <dbReference type="Proteomes" id="UP000001549"/>
    </source>
</evidence>
<sequence length="306" mass="32324">MTIRTRRQFAEAVRQEPVDLGLACLLIEAEAEPGLDPVRELAQLDALAAQTGRLADVTVRDPDSVGGPGGPAGGAGGAAGTAEGPTAGQTLAGLDVRTAAEILRQSLGVRGRFHGDPTDYDSLYASLLSSVLRRRRGLPIMLSVVWVEVARRLGIPAYPVGLPGHVIVGIGSPSRNVLVDPFCGGRLITVHEAAERVRSTGVPFTRAYLAPMSPVDLLMRVLGNIRVWAARTEATTTRLWAVELSLLLPHHPVHLRRERGELLVRLGDFLGGAEDLTAFADAVGPLEPAAAAAAREAAHAARARLN</sequence>
<dbReference type="Pfam" id="PF13371">
    <property type="entry name" value="TPR_9"/>
    <property type="match status" value="1"/>
</dbReference>
<dbReference type="EMBL" id="CP002801">
    <property type="protein sequence ID" value="AEH08352.1"/>
    <property type="molecule type" value="Genomic_DNA"/>
</dbReference>
<proteinExistence type="inferred from homology"/>
<dbReference type="KEGG" id="fsy:FsymDg_0840"/>
<name>F8AWF1_9ACTN</name>
<evidence type="ECO:0000313" key="4">
    <source>
        <dbReference type="EMBL" id="AEH08352.1"/>
    </source>
</evidence>
<feature type="region of interest" description="Disordered" evidence="2">
    <location>
        <begin position="58"/>
        <end position="88"/>
    </location>
</feature>
<feature type="compositionally biased region" description="Gly residues" evidence="2">
    <location>
        <begin position="66"/>
        <end position="79"/>
    </location>
</feature>
<dbReference type="InterPro" id="IPR032698">
    <property type="entry name" value="SirB1_N"/>
</dbReference>
<protein>
    <submittedName>
        <fullName evidence="4">Putative transcriptional regulator</fullName>
    </submittedName>
</protein>
<dbReference type="PANTHER" id="PTHR31350:SF21">
    <property type="entry name" value="F-BOX ONLY PROTEIN 21"/>
    <property type="match status" value="1"/>
</dbReference>
<dbReference type="Proteomes" id="UP000001549">
    <property type="component" value="Chromosome"/>
</dbReference>
<dbReference type="RefSeq" id="WP_013872330.1">
    <property type="nucleotide sequence ID" value="NC_015656.1"/>
</dbReference>
<organism evidence="4 5">
    <name type="scientific">Candidatus Protofrankia datiscae</name>
    <dbReference type="NCBI Taxonomy" id="2716812"/>
    <lineage>
        <taxon>Bacteria</taxon>
        <taxon>Bacillati</taxon>
        <taxon>Actinomycetota</taxon>
        <taxon>Actinomycetes</taxon>
        <taxon>Frankiales</taxon>
        <taxon>Frankiaceae</taxon>
        <taxon>Protofrankia</taxon>
    </lineage>
</organism>
<dbReference type="eggNOG" id="COG2912">
    <property type="taxonomic scope" value="Bacteria"/>
</dbReference>
<feature type="domain" description="Protein SirB1 N-terminal" evidence="3">
    <location>
        <begin position="98"/>
        <end position="222"/>
    </location>
</feature>
<evidence type="ECO:0000256" key="2">
    <source>
        <dbReference type="SAM" id="MobiDB-lite"/>
    </source>
</evidence>
<gene>
    <name evidence="4" type="ordered locus">FsymDg_0840</name>
</gene>
<evidence type="ECO:0000256" key="1">
    <source>
        <dbReference type="ARBA" id="ARBA00007100"/>
    </source>
</evidence>